<organism evidence="6 7">
    <name type="scientific">Candidatus Scatousia excrementigallinarum</name>
    <dbReference type="NCBI Taxonomy" id="2840935"/>
    <lineage>
        <taxon>Bacteria</taxon>
        <taxon>Candidatus Scatousia</taxon>
    </lineage>
</organism>
<dbReference type="EMBL" id="DVIU01000077">
    <property type="protein sequence ID" value="HIS35690.1"/>
    <property type="molecule type" value="Genomic_DNA"/>
</dbReference>
<reference evidence="6" key="1">
    <citation type="submission" date="2020-10" db="EMBL/GenBank/DDBJ databases">
        <authorList>
            <person name="Gilroy R."/>
        </authorList>
    </citation>
    <scope>NUCLEOTIDE SEQUENCE</scope>
    <source>
        <strain evidence="6">6276</strain>
    </source>
</reference>
<dbReference type="GO" id="GO:0046872">
    <property type="term" value="F:metal ion binding"/>
    <property type="evidence" value="ECO:0007669"/>
    <property type="project" value="UniProtKB-KW"/>
</dbReference>
<sequence length="229" mass="26265">MQYKGIIFDFNGTLFWDSEKHLEAWREFSKRVRPYAFTDDEMREYMFGRTNEDILAYLIGRRPEPELVEKLGSEKEAVYRQMCKDDEANTRLAPYAVEFLDYLKENNILRTIATMSNKANVDFYIEQFNLANWFDIDKIVYDDKTIKGKPAPDIYEIAAAKLNLKPQDCIVVEDALSGIEAARAANIGKIVAIASMDPVDLYTGIPAVTEVITDFSDFEKIMDKSPVPV</sequence>
<reference evidence="6" key="2">
    <citation type="journal article" date="2021" name="PeerJ">
        <title>Extensive microbial diversity within the chicken gut microbiome revealed by metagenomics and culture.</title>
        <authorList>
            <person name="Gilroy R."/>
            <person name="Ravi A."/>
            <person name="Getino M."/>
            <person name="Pursley I."/>
            <person name="Horton D.L."/>
            <person name="Alikhan N.F."/>
            <person name="Baker D."/>
            <person name="Gharbi K."/>
            <person name="Hall N."/>
            <person name="Watson M."/>
            <person name="Adriaenssens E.M."/>
            <person name="Foster-Nyarko E."/>
            <person name="Jarju S."/>
            <person name="Secka A."/>
            <person name="Antonio M."/>
            <person name="Oren A."/>
            <person name="Chaudhuri R.R."/>
            <person name="La Ragione R."/>
            <person name="Hildebrand F."/>
            <person name="Pallen M.J."/>
        </authorList>
    </citation>
    <scope>NUCLEOTIDE SEQUENCE</scope>
    <source>
        <strain evidence="6">6276</strain>
    </source>
</reference>
<dbReference type="Proteomes" id="UP000823928">
    <property type="component" value="Unassembled WGS sequence"/>
</dbReference>
<evidence type="ECO:0000256" key="2">
    <source>
        <dbReference type="ARBA" id="ARBA00006171"/>
    </source>
</evidence>
<comment type="caution">
    <text evidence="6">The sequence shown here is derived from an EMBL/GenBank/DDBJ whole genome shotgun (WGS) entry which is preliminary data.</text>
</comment>
<dbReference type="PRINTS" id="PR00413">
    <property type="entry name" value="HADHALOGNASE"/>
</dbReference>
<name>A0A9D1JMZ8_9BACT</name>
<dbReference type="InterPro" id="IPR006439">
    <property type="entry name" value="HAD-SF_hydro_IA"/>
</dbReference>
<dbReference type="InterPro" id="IPR023198">
    <property type="entry name" value="PGP-like_dom2"/>
</dbReference>
<evidence type="ECO:0000256" key="4">
    <source>
        <dbReference type="ARBA" id="ARBA00022842"/>
    </source>
</evidence>
<dbReference type="SUPFAM" id="SSF56784">
    <property type="entry name" value="HAD-like"/>
    <property type="match status" value="1"/>
</dbReference>
<evidence type="ECO:0000313" key="6">
    <source>
        <dbReference type="EMBL" id="HIS35690.1"/>
    </source>
</evidence>
<dbReference type="PANTHER" id="PTHR46193:SF18">
    <property type="entry name" value="HEXITOL PHOSPHATASE B"/>
    <property type="match status" value="1"/>
</dbReference>
<dbReference type="SFLD" id="SFLDG01129">
    <property type="entry name" value="C1.5:_HAD__Beta-PGM__Phosphata"/>
    <property type="match status" value="1"/>
</dbReference>
<gene>
    <name evidence="6" type="ORF">IAC10_03550</name>
</gene>
<dbReference type="InterPro" id="IPR023214">
    <property type="entry name" value="HAD_sf"/>
</dbReference>
<dbReference type="PANTHER" id="PTHR46193">
    <property type="entry name" value="6-PHOSPHOGLUCONATE PHOSPHATASE"/>
    <property type="match status" value="1"/>
</dbReference>
<dbReference type="InterPro" id="IPR036412">
    <property type="entry name" value="HAD-like_sf"/>
</dbReference>
<dbReference type="Gene3D" id="3.40.50.1000">
    <property type="entry name" value="HAD superfamily/HAD-like"/>
    <property type="match status" value="1"/>
</dbReference>
<comment type="cofactor">
    <cofactor evidence="1">
        <name>Mg(2+)</name>
        <dbReference type="ChEBI" id="CHEBI:18420"/>
    </cofactor>
</comment>
<proteinExistence type="inferred from homology"/>
<dbReference type="SFLD" id="SFLDS00003">
    <property type="entry name" value="Haloacid_Dehalogenase"/>
    <property type="match status" value="1"/>
</dbReference>
<accession>A0A9D1JMZ8</accession>
<keyword evidence="4" id="KW-0460">Magnesium</keyword>
<evidence type="ECO:0000256" key="5">
    <source>
        <dbReference type="ARBA" id="ARBA00023277"/>
    </source>
</evidence>
<dbReference type="GO" id="GO:0003824">
    <property type="term" value="F:catalytic activity"/>
    <property type="evidence" value="ECO:0007669"/>
    <property type="project" value="UniProtKB-ARBA"/>
</dbReference>
<dbReference type="NCBIfam" id="TIGR01509">
    <property type="entry name" value="HAD-SF-IA-v3"/>
    <property type="match status" value="1"/>
</dbReference>
<dbReference type="SFLD" id="SFLDG01135">
    <property type="entry name" value="C1.5.6:_HAD__Beta-PGM__Phospha"/>
    <property type="match status" value="1"/>
</dbReference>
<protein>
    <submittedName>
        <fullName evidence="6">HAD family phosphatase</fullName>
    </submittedName>
</protein>
<dbReference type="InterPro" id="IPR051600">
    <property type="entry name" value="Beta-PGM-like"/>
</dbReference>
<dbReference type="Pfam" id="PF00702">
    <property type="entry name" value="Hydrolase"/>
    <property type="match status" value="1"/>
</dbReference>
<evidence type="ECO:0000313" key="7">
    <source>
        <dbReference type="Proteomes" id="UP000823928"/>
    </source>
</evidence>
<dbReference type="Gene3D" id="1.10.150.240">
    <property type="entry name" value="Putative phosphatase, domain 2"/>
    <property type="match status" value="1"/>
</dbReference>
<evidence type="ECO:0000256" key="1">
    <source>
        <dbReference type="ARBA" id="ARBA00001946"/>
    </source>
</evidence>
<dbReference type="AlphaFoldDB" id="A0A9D1JMZ8"/>
<dbReference type="CDD" id="cd07505">
    <property type="entry name" value="HAD_BPGM-like"/>
    <property type="match status" value="1"/>
</dbReference>
<keyword evidence="3" id="KW-0479">Metal-binding</keyword>
<comment type="similarity">
    <text evidence="2">Belongs to the HAD-like hydrolase superfamily. CbbY/CbbZ/Gph/YieH family.</text>
</comment>
<keyword evidence="5" id="KW-0119">Carbohydrate metabolism</keyword>
<evidence type="ECO:0000256" key="3">
    <source>
        <dbReference type="ARBA" id="ARBA00022723"/>
    </source>
</evidence>